<dbReference type="Gene3D" id="1.10.30.10">
    <property type="entry name" value="High mobility group box domain"/>
    <property type="match status" value="1"/>
</dbReference>
<protein>
    <submittedName>
        <fullName evidence="5">SWI/SNF-related matrix-associated actin-dependent regulator of chromatin subfamily E member 1</fullName>
    </submittedName>
</protein>
<dbReference type="KEGG" id="goe:100898842"/>
<feature type="DNA-binding region" description="HMG box" evidence="1">
    <location>
        <begin position="69"/>
        <end position="137"/>
    </location>
</feature>
<accession>A0AAJ6VY26</accession>
<dbReference type="Proteomes" id="UP000694867">
    <property type="component" value="Unplaced"/>
</dbReference>
<evidence type="ECO:0000313" key="5">
    <source>
        <dbReference type="RefSeq" id="XP_003743782.1"/>
    </source>
</evidence>
<dbReference type="GO" id="GO:0016514">
    <property type="term" value="C:SWI/SNF complex"/>
    <property type="evidence" value="ECO:0007669"/>
    <property type="project" value="TreeGrafter"/>
</dbReference>
<dbReference type="FunFam" id="1.10.30.10:FF:000048">
    <property type="entry name" value="Putative SWI/SNF-related matrix-associated actin-dependent regulator chromatin subfamily E member"/>
    <property type="match status" value="1"/>
</dbReference>
<feature type="compositionally biased region" description="Basic and acidic residues" evidence="2">
    <location>
        <begin position="156"/>
        <end position="166"/>
    </location>
</feature>
<evidence type="ECO:0000313" key="4">
    <source>
        <dbReference type="Proteomes" id="UP000694867"/>
    </source>
</evidence>
<dbReference type="PROSITE" id="PS50118">
    <property type="entry name" value="HMG_BOX_2"/>
    <property type="match status" value="1"/>
</dbReference>
<dbReference type="SMART" id="SM00398">
    <property type="entry name" value="HMG"/>
    <property type="match status" value="1"/>
</dbReference>
<keyword evidence="1" id="KW-0238">DNA-binding</keyword>
<feature type="region of interest" description="Disordered" evidence="2">
    <location>
        <begin position="304"/>
        <end position="350"/>
    </location>
</feature>
<evidence type="ECO:0000256" key="1">
    <source>
        <dbReference type="PROSITE-ProRule" id="PRU00267"/>
    </source>
</evidence>
<sequence>MALPPFRQQQYLMSQNVQMQQRQSSRPVTMGGSPFVNTGHGHSQFIPLKVGTRAATQVDSRVPKAPKPPEKPLMPYLRYSRKVWDQVKAQNPDMKLWDVGKLIGQMWKELPEESKQVYIDDYEQEKAEYNENLKNYHSSPAYQSYVANKVRAQQAAEEREQNEKLGRGGYSSKDANKVSIQPAEDDDDTDELSVKHLAASRYMRNHRLIHEIFSDAVVPDVRSVVTTQRMAVLKRQVQSLTMHQEKLETELQQIEEKFSAKKQKFMEASEVFNNELKKRTVKAVDQEAYQKMVDRALEALKEKQKEDAIRAEEEAKQAELDKEREAKERAEKGTDCPHERSMHGSSQDRMTIMNAFGSAVFEACRS</sequence>
<keyword evidence="4" id="KW-1185">Reference proteome</keyword>
<dbReference type="RefSeq" id="XP_003743782.1">
    <property type="nucleotide sequence ID" value="XM_003743734.2"/>
</dbReference>
<proteinExistence type="predicted"/>
<dbReference type="PANTHER" id="PTHR46232:SF1">
    <property type="entry name" value="SWI_SNF-RELATED MATRIX-ASSOCIATED ACTIN-DEPENDENT REGULATOR OF CHROMATIN SUBFAMILY E MEMBER 1"/>
    <property type="match status" value="1"/>
</dbReference>
<dbReference type="GeneID" id="100898842"/>
<dbReference type="SUPFAM" id="SSF47095">
    <property type="entry name" value="HMG-box"/>
    <property type="match status" value="1"/>
</dbReference>
<dbReference type="CDD" id="cd21983">
    <property type="entry name" value="HMG-box_SMARCE1"/>
    <property type="match status" value="1"/>
</dbReference>
<evidence type="ECO:0000256" key="2">
    <source>
        <dbReference type="SAM" id="MobiDB-lite"/>
    </source>
</evidence>
<dbReference type="PANTHER" id="PTHR46232">
    <property type="entry name" value="SMARCE1 REGULATOR OF CHROMATIN"/>
    <property type="match status" value="1"/>
</dbReference>
<reference evidence="5" key="1">
    <citation type="submission" date="2025-08" db="UniProtKB">
        <authorList>
            <consortium name="RefSeq"/>
        </authorList>
    </citation>
    <scope>IDENTIFICATION</scope>
</reference>
<organism evidence="4 5">
    <name type="scientific">Galendromus occidentalis</name>
    <name type="common">western predatory mite</name>
    <dbReference type="NCBI Taxonomy" id="34638"/>
    <lineage>
        <taxon>Eukaryota</taxon>
        <taxon>Metazoa</taxon>
        <taxon>Ecdysozoa</taxon>
        <taxon>Arthropoda</taxon>
        <taxon>Chelicerata</taxon>
        <taxon>Arachnida</taxon>
        <taxon>Acari</taxon>
        <taxon>Parasitiformes</taxon>
        <taxon>Mesostigmata</taxon>
        <taxon>Gamasina</taxon>
        <taxon>Phytoseioidea</taxon>
        <taxon>Phytoseiidae</taxon>
        <taxon>Typhlodrominae</taxon>
        <taxon>Galendromus</taxon>
    </lineage>
</organism>
<dbReference type="GO" id="GO:0045892">
    <property type="term" value="P:negative regulation of DNA-templated transcription"/>
    <property type="evidence" value="ECO:0007669"/>
    <property type="project" value="TreeGrafter"/>
</dbReference>
<dbReference type="Pfam" id="PF00505">
    <property type="entry name" value="HMG_box"/>
    <property type="match status" value="1"/>
</dbReference>
<feature type="domain" description="HMG box" evidence="3">
    <location>
        <begin position="69"/>
        <end position="137"/>
    </location>
</feature>
<feature type="compositionally biased region" description="Basic and acidic residues" evidence="2">
    <location>
        <begin position="304"/>
        <end position="342"/>
    </location>
</feature>
<dbReference type="InterPro" id="IPR036910">
    <property type="entry name" value="HMG_box_dom_sf"/>
</dbReference>
<keyword evidence="1" id="KW-0539">Nucleus</keyword>
<dbReference type="AlphaFoldDB" id="A0AAJ6VY26"/>
<dbReference type="GO" id="GO:0031492">
    <property type="term" value="F:nucleosomal DNA binding"/>
    <property type="evidence" value="ECO:0007669"/>
    <property type="project" value="TreeGrafter"/>
</dbReference>
<evidence type="ECO:0000259" key="3">
    <source>
        <dbReference type="PROSITE" id="PS50118"/>
    </source>
</evidence>
<gene>
    <name evidence="5" type="primary">LOC100898842</name>
</gene>
<feature type="region of interest" description="Disordered" evidence="2">
    <location>
        <begin position="150"/>
        <end position="192"/>
    </location>
</feature>
<dbReference type="InterPro" id="IPR009071">
    <property type="entry name" value="HMG_box_dom"/>
</dbReference>
<dbReference type="GO" id="GO:0016922">
    <property type="term" value="F:nuclear receptor binding"/>
    <property type="evidence" value="ECO:0007669"/>
    <property type="project" value="TreeGrafter"/>
</dbReference>
<name>A0AAJ6VY26_9ACAR</name>